<dbReference type="GO" id="GO:0004176">
    <property type="term" value="F:ATP-dependent peptidase activity"/>
    <property type="evidence" value="ECO:0007669"/>
    <property type="project" value="InterPro"/>
</dbReference>
<evidence type="ECO:0000256" key="1">
    <source>
        <dbReference type="SAM" id="MobiDB-lite"/>
    </source>
</evidence>
<organism evidence="2 3">
    <name type="scientific">Brucella anthropi</name>
    <name type="common">Ochrobactrum anthropi</name>
    <dbReference type="NCBI Taxonomy" id="529"/>
    <lineage>
        <taxon>Bacteria</taxon>
        <taxon>Pseudomonadati</taxon>
        <taxon>Pseudomonadota</taxon>
        <taxon>Alphaproteobacteria</taxon>
        <taxon>Hyphomicrobiales</taxon>
        <taxon>Brucellaceae</taxon>
        <taxon>Brucella/Ochrobactrum group</taxon>
        <taxon>Brucella</taxon>
    </lineage>
</organism>
<feature type="region of interest" description="Disordered" evidence="1">
    <location>
        <begin position="36"/>
        <end position="86"/>
    </location>
</feature>
<dbReference type="GO" id="GO:0004222">
    <property type="term" value="F:metalloendopeptidase activity"/>
    <property type="evidence" value="ECO:0007669"/>
    <property type="project" value="InterPro"/>
</dbReference>
<protein>
    <submittedName>
        <fullName evidence="2">Uncharacterized protein</fullName>
    </submittedName>
</protein>
<dbReference type="Proteomes" id="UP000481876">
    <property type="component" value="Unassembled WGS sequence"/>
</dbReference>
<dbReference type="InterPro" id="IPR037219">
    <property type="entry name" value="Peptidase_M41-like"/>
</dbReference>
<sequence>MIEESYTTAKQLLKSCLDELKAGARLLLERETITPDDFPSLQRHEEEIASTVPPEAPADGPSVPSRNAPYGLRHHDVQDGSAISGN</sequence>
<dbReference type="GO" id="GO:0006508">
    <property type="term" value="P:proteolysis"/>
    <property type="evidence" value="ECO:0007669"/>
    <property type="project" value="InterPro"/>
</dbReference>
<dbReference type="RefSeq" id="WP_125271083.1">
    <property type="nucleotide sequence ID" value="NZ_WBWR01000005.1"/>
</dbReference>
<reference evidence="2 3" key="1">
    <citation type="submission" date="2019-09" db="EMBL/GenBank/DDBJ databases">
        <title>Taxonomic organization of the family Brucellaceae based on a phylogenomic approach.</title>
        <authorList>
            <person name="Leclercq S."/>
            <person name="Cloeckaert A."/>
            <person name="Zygmunt M.S."/>
        </authorList>
    </citation>
    <scope>NUCLEOTIDE SEQUENCE [LARGE SCALE GENOMIC DNA]</scope>
    <source>
        <strain evidence="2 3">LMG 3313</strain>
    </source>
</reference>
<name>A0A6I0D519_BRUAN</name>
<dbReference type="EMBL" id="WBWS01000010">
    <property type="protein sequence ID" value="KAB2769845.1"/>
    <property type="molecule type" value="Genomic_DNA"/>
</dbReference>
<dbReference type="AlphaFoldDB" id="A0A6I0D519"/>
<dbReference type="GO" id="GO:0005524">
    <property type="term" value="F:ATP binding"/>
    <property type="evidence" value="ECO:0007669"/>
    <property type="project" value="InterPro"/>
</dbReference>
<comment type="caution">
    <text evidence="2">The sequence shown here is derived from an EMBL/GenBank/DDBJ whole genome shotgun (WGS) entry which is preliminary data.</text>
</comment>
<proteinExistence type="predicted"/>
<dbReference type="SUPFAM" id="SSF140990">
    <property type="entry name" value="FtsH protease domain-like"/>
    <property type="match status" value="1"/>
</dbReference>
<evidence type="ECO:0000313" key="2">
    <source>
        <dbReference type="EMBL" id="KAB2769845.1"/>
    </source>
</evidence>
<gene>
    <name evidence="2" type="ORF">F9L04_11370</name>
</gene>
<accession>A0A6I0D519</accession>
<evidence type="ECO:0000313" key="3">
    <source>
        <dbReference type="Proteomes" id="UP000481876"/>
    </source>
</evidence>
<dbReference type="Gene3D" id="1.20.58.760">
    <property type="entry name" value="Peptidase M41"/>
    <property type="match status" value="1"/>
</dbReference>